<evidence type="ECO:0000256" key="1">
    <source>
        <dbReference type="SAM" id="MobiDB-lite"/>
    </source>
</evidence>
<dbReference type="EMBL" id="CADEPM010000006">
    <property type="protein sequence ID" value="CAB3407785.1"/>
    <property type="molecule type" value="Genomic_DNA"/>
</dbReference>
<organism evidence="3 4">
    <name type="scientific">Caenorhabditis bovis</name>
    <dbReference type="NCBI Taxonomy" id="2654633"/>
    <lineage>
        <taxon>Eukaryota</taxon>
        <taxon>Metazoa</taxon>
        <taxon>Ecdysozoa</taxon>
        <taxon>Nematoda</taxon>
        <taxon>Chromadorea</taxon>
        <taxon>Rhabditida</taxon>
        <taxon>Rhabditina</taxon>
        <taxon>Rhabditomorpha</taxon>
        <taxon>Rhabditoidea</taxon>
        <taxon>Rhabditidae</taxon>
        <taxon>Peloderinae</taxon>
        <taxon>Caenorhabditis</taxon>
    </lineage>
</organism>
<keyword evidence="2" id="KW-1133">Transmembrane helix</keyword>
<evidence type="ECO:0000256" key="2">
    <source>
        <dbReference type="SAM" id="Phobius"/>
    </source>
</evidence>
<dbReference type="OrthoDB" id="5830850at2759"/>
<evidence type="ECO:0000313" key="3">
    <source>
        <dbReference type="EMBL" id="CAB3407785.1"/>
    </source>
</evidence>
<accession>A0A8S1F7F7</accession>
<keyword evidence="2" id="KW-0472">Membrane</keyword>
<feature type="compositionally biased region" description="Pro residues" evidence="1">
    <location>
        <begin position="90"/>
        <end position="105"/>
    </location>
</feature>
<keyword evidence="4" id="KW-1185">Reference proteome</keyword>
<feature type="region of interest" description="Disordered" evidence="1">
    <location>
        <begin position="67"/>
        <end position="112"/>
    </location>
</feature>
<comment type="caution">
    <text evidence="3">The sequence shown here is derived from an EMBL/GenBank/DDBJ whole genome shotgun (WGS) entry which is preliminary data.</text>
</comment>
<dbReference type="AlphaFoldDB" id="A0A8S1F7F7"/>
<name>A0A8S1F7F7_9PELO</name>
<sequence length="156" mass="17427">MDDHFIDFIVILLILIVLIIATVFLLVMYSKPVKRFLAKLIGRPKKVARNDVEAKIAPKRTTIRIVKSLDLDDPKSPPFRKQSAKRVLSNPPPGTKKPMQTPLPTPTSASSPSQKCVFVFPKNLSYQMTMTPTISQSKSTNSSYLPTAMPVRRCST</sequence>
<proteinExistence type="predicted"/>
<dbReference type="Proteomes" id="UP000494206">
    <property type="component" value="Unassembled WGS sequence"/>
</dbReference>
<gene>
    <name evidence="3" type="ORF">CBOVIS_LOCUS9657</name>
</gene>
<protein>
    <submittedName>
        <fullName evidence="3">Uncharacterized protein</fullName>
    </submittedName>
</protein>
<reference evidence="3 4" key="1">
    <citation type="submission" date="2020-04" db="EMBL/GenBank/DDBJ databases">
        <authorList>
            <person name="Laetsch R D."/>
            <person name="Stevens L."/>
            <person name="Kumar S."/>
            <person name="Blaxter L. M."/>
        </authorList>
    </citation>
    <scope>NUCLEOTIDE SEQUENCE [LARGE SCALE GENOMIC DNA]</scope>
</reference>
<keyword evidence="2" id="KW-0812">Transmembrane</keyword>
<feature type="transmembrane region" description="Helical" evidence="2">
    <location>
        <begin position="6"/>
        <end position="29"/>
    </location>
</feature>
<evidence type="ECO:0000313" key="4">
    <source>
        <dbReference type="Proteomes" id="UP000494206"/>
    </source>
</evidence>